<dbReference type="eggNOG" id="COG0715">
    <property type="taxonomic scope" value="Bacteria"/>
</dbReference>
<dbReference type="OrthoDB" id="9815454at2"/>
<dbReference type="KEGG" id="sbu:SpiBuddy_0577"/>
<protein>
    <recommendedName>
        <fullName evidence="7">ABC transporter substrate-binding protein</fullName>
    </recommendedName>
</protein>
<dbReference type="AlphaFoldDB" id="F0RXY6"/>
<dbReference type="PANTHER" id="PTHR30024:SF47">
    <property type="entry name" value="TAURINE-BINDING PERIPLASMIC PROTEIN"/>
    <property type="match status" value="1"/>
</dbReference>
<keyword evidence="6" id="KW-1185">Reference proteome</keyword>
<dbReference type="PANTHER" id="PTHR30024">
    <property type="entry name" value="ALIPHATIC SULFONATES-BINDING PROTEIN-RELATED"/>
    <property type="match status" value="1"/>
</dbReference>
<dbReference type="RefSeq" id="WP_013606263.1">
    <property type="nucleotide sequence ID" value="NC_015152.1"/>
</dbReference>
<evidence type="ECO:0000256" key="3">
    <source>
        <dbReference type="ARBA" id="ARBA00022729"/>
    </source>
</evidence>
<evidence type="ECO:0000256" key="2">
    <source>
        <dbReference type="ARBA" id="ARBA00010742"/>
    </source>
</evidence>
<organism evidence="5 6">
    <name type="scientific">Sphaerochaeta globosa (strain ATCC BAA-1886 / DSM 22777 / Buddy)</name>
    <name type="common">Spirochaeta sp. (strain Buddy)</name>
    <dbReference type="NCBI Taxonomy" id="158189"/>
    <lineage>
        <taxon>Bacteria</taxon>
        <taxon>Pseudomonadati</taxon>
        <taxon>Spirochaetota</taxon>
        <taxon>Spirochaetia</taxon>
        <taxon>Spirochaetales</taxon>
        <taxon>Sphaerochaetaceae</taxon>
        <taxon>Sphaerochaeta</taxon>
    </lineage>
</organism>
<accession>F0RXY6</accession>
<dbReference type="GO" id="GO:0042597">
    <property type="term" value="C:periplasmic space"/>
    <property type="evidence" value="ECO:0007669"/>
    <property type="project" value="UniProtKB-SubCell"/>
</dbReference>
<comment type="subcellular location">
    <subcellularLocation>
        <location evidence="1">Periplasm</location>
    </subcellularLocation>
</comment>
<name>F0RXY6_SPHGB</name>
<dbReference type="Gene3D" id="3.40.190.10">
    <property type="entry name" value="Periplasmic binding protein-like II"/>
    <property type="match status" value="2"/>
</dbReference>
<gene>
    <name evidence="5" type="ordered locus">SpiBuddy_0577</name>
</gene>
<reference evidence="6" key="1">
    <citation type="submission" date="2011-02" db="EMBL/GenBank/DDBJ databases">
        <title>Complete sequence of Spirochaeta sp. Buddy.</title>
        <authorList>
            <person name="Lucas S."/>
            <person name="Copeland A."/>
            <person name="Lapidus A."/>
            <person name="Cheng J.-F."/>
            <person name="Goodwin L."/>
            <person name="Pitluck S."/>
            <person name="Zeytun A."/>
            <person name="Detter J.C."/>
            <person name="Han C."/>
            <person name="Tapia R."/>
            <person name="Land M."/>
            <person name="Hauser L."/>
            <person name="Kyrpides N."/>
            <person name="Ivanova N."/>
            <person name="Mikhailova N."/>
            <person name="Pagani I."/>
            <person name="Ritalahti K.M."/>
            <person name="Loeffler F.E."/>
            <person name="Woyke T."/>
        </authorList>
    </citation>
    <scope>NUCLEOTIDE SEQUENCE [LARGE SCALE GENOMIC DNA]</scope>
    <source>
        <strain evidence="6">ATCC BAA-1886 / DSM 22777 / Buddy</strain>
    </source>
</reference>
<dbReference type="EMBL" id="CP002541">
    <property type="protein sequence ID" value="ADY12410.1"/>
    <property type="molecule type" value="Genomic_DNA"/>
</dbReference>
<evidence type="ECO:0000313" key="6">
    <source>
        <dbReference type="Proteomes" id="UP000008466"/>
    </source>
</evidence>
<keyword evidence="3 4" id="KW-0732">Signal</keyword>
<dbReference type="SUPFAM" id="SSF53850">
    <property type="entry name" value="Periplasmic binding protein-like II"/>
    <property type="match status" value="1"/>
</dbReference>
<feature type="signal peptide" evidence="4">
    <location>
        <begin position="1"/>
        <end position="20"/>
    </location>
</feature>
<evidence type="ECO:0000256" key="4">
    <source>
        <dbReference type="SAM" id="SignalP"/>
    </source>
</evidence>
<dbReference type="HOGENOM" id="CLU_697866_0_0_12"/>
<dbReference type="Proteomes" id="UP000008466">
    <property type="component" value="Chromosome"/>
</dbReference>
<evidence type="ECO:0000256" key="1">
    <source>
        <dbReference type="ARBA" id="ARBA00004418"/>
    </source>
</evidence>
<proteinExistence type="inferred from homology"/>
<feature type="chain" id="PRO_5003257966" description="ABC transporter substrate-binding protein" evidence="4">
    <location>
        <begin position="21"/>
        <end position="378"/>
    </location>
</feature>
<comment type="similarity">
    <text evidence="2">Belongs to the bacterial solute-binding protein SsuA/TauA family.</text>
</comment>
<sequence>MKKTLLVALMIVGVVASVWAAATPEQNAKELTTVRIGIHANEGGAPLAAVAEEQGFFKKHGIKVNFTVVESGPAEMTAMRADNRTLDVGYIGAGVAWNPIDGNGNGLSFVFLDCLSNAEMFIAKKGLFTDANKNGRFDFDEIYTGLKGKKVYIEVGTTPGGWFKALLELINADRPAAEQLWIHSETSSYMAGYTAPNSNAANRIEVINTLNSNLPAGMASNDGMDVVVGFSPATSTILKTNKNAELIATTVGHFPPEKSFPSTWVASNAWLKESPEVAQAFINALYEAGVWRSENIDEAMRAGERLSQKPVGSFDPTNLVAPTKAMYQEWFASKDSLGYQYMKALYQVRVPNVPAGNKVKSFEESFDDSYLLKALKTF</sequence>
<evidence type="ECO:0000313" key="5">
    <source>
        <dbReference type="EMBL" id="ADY12410.1"/>
    </source>
</evidence>
<dbReference type="Pfam" id="PF13379">
    <property type="entry name" value="NMT1_2"/>
    <property type="match status" value="1"/>
</dbReference>
<evidence type="ECO:0008006" key="7">
    <source>
        <dbReference type="Google" id="ProtNLM"/>
    </source>
</evidence>
<dbReference type="STRING" id="158189.SpiBuddy_0577"/>